<dbReference type="EMBL" id="CAIIXF020000001">
    <property type="protein sequence ID" value="CAH1773053.1"/>
    <property type="molecule type" value="Genomic_DNA"/>
</dbReference>
<dbReference type="AlphaFoldDB" id="A0A8J1UAH9"/>
<gene>
    <name evidence="5" type="ORF">OFUS_LOCUS702</name>
</gene>
<keyword evidence="3" id="KW-0539">Nucleus</keyword>
<dbReference type="GO" id="GO:0003714">
    <property type="term" value="F:transcription corepressor activity"/>
    <property type="evidence" value="ECO:0007669"/>
    <property type="project" value="TreeGrafter"/>
</dbReference>
<dbReference type="GO" id="GO:0030691">
    <property type="term" value="C:Noc2p-Noc3p complex"/>
    <property type="evidence" value="ECO:0007669"/>
    <property type="project" value="TreeGrafter"/>
</dbReference>
<feature type="compositionally biased region" description="Basic residues" evidence="4">
    <location>
        <begin position="856"/>
        <end position="872"/>
    </location>
</feature>
<dbReference type="OrthoDB" id="10266662at2759"/>
<dbReference type="GO" id="GO:0042273">
    <property type="term" value="P:ribosomal large subunit biogenesis"/>
    <property type="evidence" value="ECO:0007669"/>
    <property type="project" value="TreeGrafter"/>
</dbReference>
<evidence type="ECO:0000256" key="1">
    <source>
        <dbReference type="ARBA" id="ARBA00004123"/>
    </source>
</evidence>
<dbReference type="GO" id="GO:0005730">
    <property type="term" value="C:nucleolus"/>
    <property type="evidence" value="ECO:0007669"/>
    <property type="project" value="TreeGrafter"/>
</dbReference>
<evidence type="ECO:0000256" key="3">
    <source>
        <dbReference type="ARBA" id="ARBA00023242"/>
    </source>
</evidence>
<feature type="compositionally biased region" description="Polar residues" evidence="4">
    <location>
        <begin position="822"/>
        <end position="840"/>
    </location>
</feature>
<feature type="region of interest" description="Disordered" evidence="4">
    <location>
        <begin position="1"/>
        <end position="132"/>
    </location>
</feature>
<feature type="compositionally biased region" description="Basic and acidic residues" evidence="4">
    <location>
        <begin position="1"/>
        <end position="25"/>
    </location>
</feature>
<comment type="caution">
    <text evidence="5">The sequence shown here is derived from an EMBL/GenBank/DDBJ whole genome shotgun (WGS) entry which is preliminary data.</text>
</comment>
<name>A0A8J1UAH9_OWEFU</name>
<accession>A0A8J1UAH9</accession>
<feature type="region of interest" description="Disordered" evidence="4">
    <location>
        <begin position="145"/>
        <end position="209"/>
    </location>
</feature>
<feature type="compositionally biased region" description="Acidic residues" evidence="4">
    <location>
        <begin position="192"/>
        <end position="205"/>
    </location>
</feature>
<evidence type="ECO:0000313" key="5">
    <source>
        <dbReference type="EMBL" id="CAH1773053.1"/>
    </source>
</evidence>
<protein>
    <submittedName>
        <fullName evidence="5">Uncharacterized protein</fullName>
    </submittedName>
</protein>
<comment type="subcellular location">
    <subcellularLocation>
        <location evidence="1">Nucleus</location>
    </subcellularLocation>
</comment>
<feature type="compositionally biased region" description="Acidic residues" evidence="4">
    <location>
        <begin position="782"/>
        <end position="818"/>
    </location>
</feature>
<feature type="compositionally biased region" description="Acidic residues" evidence="4">
    <location>
        <begin position="764"/>
        <end position="775"/>
    </location>
</feature>
<comment type="similarity">
    <text evidence="2">Belongs to the NOC2 family.</text>
</comment>
<feature type="compositionally biased region" description="Basic and acidic residues" evidence="4">
    <location>
        <begin position="122"/>
        <end position="132"/>
    </location>
</feature>
<evidence type="ECO:0000313" key="6">
    <source>
        <dbReference type="Proteomes" id="UP000749559"/>
    </source>
</evidence>
<feature type="compositionally biased region" description="Basic and acidic residues" evidence="4">
    <location>
        <begin position="77"/>
        <end position="112"/>
    </location>
</feature>
<dbReference type="GO" id="GO:0042393">
    <property type="term" value="F:histone binding"/>
    <property type="evidence" value="ECO:0007669"/>
    <property type="project" value="TreeGrafter"/>
</dbReference>
<feature type="compositionally biased region" description="Basic and acidic residues" evidence="4">
    <location>
        <begin position="175"/>
        <end position="187"/>
    </location>
</feature>
<organism evidence="5 6">
    <name type="scientific">Owenia fusiformis</name>
    <name type="common">Polychaete worm</name>
    <dbReference type="NCBI Taxonomy" id="6347"/>
    <lineage>
        <taxon>Eukaryota</taxon>
        <taxon>Metazoa</taxon>
        <taxon>Spiralia</taxon>
        <taxon>Lophotrochozoa</taxon>
        <taxon>Annelida</taxon>
        <taxon>Polychaeta</taxon>
        <taxon>Sedentaria</taxon>
        <taxon>Canalipalpata</taxon>
        <taxon>Sabellida</taxon>
        <taxon>Oweniida</taxon>
        <taxon>Oweniidae</taxon>
        <taxon>Owenia</taxon>
    </lineage>
</organism>
<feature type="region of interest" description="Disordered" evidence="4">
    <location>
        <begin position="754"/>
        <end position="898"/>
    </location>
</feature>
<keyword evidence="6" id="KW-1185">Reference proteome</keyword>
<evidence type="ECO:0000256" key="2">
    <source>
        <dbReference type="ARBA" id="ARBA00005907"/>
    </source>
</evidence>
<dbReference type="InterPro" id="IPR016024">
    <property type="entry name" value="ARM-type_fold"/>
</dbReference>
<dbReference type="Pfam" id="PF03715">
    <property type="entry name" value="Noc2"/>
    <property type="match status" value="1"/>
</dbReference>
<sequence length="898" mass="103719">RDFGKMPTKKDLGDMSWDDFMKEGIDGSDASDDEQEETSAKVTKKDQTKKKNTSKVASVEKTEKRKKETKTKTNSPIDEKKSQANSKEKNISKSEKDVKQSNKSSTDKKGDKPITSGKKHKEQLEKLKERDPDFYEFLRNEDNALLKFDVSDSEEEDDEGIDEESSSEEEDEDGEGRMHQLPDKLEVASDASDTDDDDDEEDDEKVEAIDKPEKLIKVNMKLINQWSKGLQANSLAVIHDVVLAFKAAVHQAGSDDTVVTKYRVDDSSVFNGIIRLCVSDLLPTWLRILNLPKQEKNAKKPVLPTRSNKWGKIRKDVKVYLMDLIQLVSELSVTEMINVILRHISKLVTFYNNFPKLSKSLLKRLIKMWSTAEESTRVLAFLSINRIVRLRQDTLLEPMLKQMYMSYVKNCKFTSPTILPLINFMQRSLVEMFSLNFKVAYEYAFVYIRQLAIHLRNAIMVKKKESIQAVYNWQFIHSVGLWVRLLGATHPNDTLQPLIFPLTQTILGTIKLVPTARYYPLRFHCIKYLNQLSERTGVFIPVLPHILEVFEMTNFNKRHSSISIKPYNFACLLKLSKSQLNQKVFGDGVIDQLYELLMDQLNVHAHTIGFPEYAFPAALQLKEFVKKCKVANYTRQIKQILEKINETVKVITERRRKASINIRDLRAMDDWSIKSKIEGTPISKYFATWRKLRDRELQHNISGKERLEDTELPTIIRDRGPKKADDEDRKEFAALFDSDSEEEDDEERFLMKHERAKKKKHDSDDDYSDFDEDDLEKLAGSGDDDSDLENEDSEDEASENEDSDIEDSEDEDSEMEDETNSKTIQKGNKKQSTQSSNYKNQKNKHKKEMDSQKTNQTKKRKQQGKVGKNTKKQKTDLNKYENAGGDDIVKDFAWSDSD</sequence>
<feature type="compositionally biased region" description="Acidic residues" evidence="4">
    <location>
        <begin position="151"/>
        <end position="174"/>
    </location>
</feature>
<reference evidence="5" key="1">
    <citation type="submission" date="2022-03" db="EMBL/GenBank/DDBJ databases">
        <authorList>
            <person name="Martin C."/>
        </authorList>
    </citation>
    <scope>NUCLEOTIDE SEQUENCE</scope>
</reference>
<proteinExistence type="inferred from homology"/>
<dbReference type="InterPro" id="IPR005343">
    <property type="entry name" value="Noc2"/>
</dbReference>
<dbReference type="Proteomes" id="UP000749559">
    <property type="component" value="Unassembled WGS sequence"/>
</dbReference>
<dbReference type="GO" id="GO:0000122">
    <property type="term" value="P:negative regulation of transcription by RNA polymerase II"/>
    <property type="evidence" value="ECO:0007669"/>
    <property type="project" value="TreeGrafter"/>
</dbReference>
<dbReference type="PANTHER" id="PTHR12687">
    <property type="entry name" value="NUCLEOLAR COMPLEX 2 AND RAD4-RELATED"/>
    <property type="match status" value="1"/>
</dbReference>
<dbReference type="SUPFAM" id="SSF48371">
    <property type="entry name" value="ARM repeat"/>
    <property type="match status" value="1"/>
</dbReference>
<dbReference type="GO" id="GO:0005654">
    <property type="term" value="C:nucleoplasm"/>
    <property type="evidence" value="ECO:0007669"/>
    <property type="project" value="TreeGrafter"/>
</dbReference>
<dbReference type="GO" id="GO:0030690">
    <property type="term" value="C:Noc1p-Noc2p complex"/>
    <property type="evidence" value="ECO:0007669"/>
    <property type="project" value="TreeGrafter"/>
</dbReference>
<dbReference type="PANTHER" id="PTHR12687:SF4">
    <property type="entry name" value="NUCLEOLAR COMPLEX PROTEIN 2 HOMOLOG"/>
    <property type="match status" value="1"/>
</dbReference>
<feature type="non-terminal residue" evidence="5">
    <location>
        <position position="898"/>
    </location>
</feature>
<evidence type="ECO:0000256" key="4">
    <source>
        <dbReference type="SAM" id="MobiDB-lite"/>
    </source>
</evidence>